<dbReference type="SUPFAM" id="SSF56300">
    <property type="entry name" value="Metallo-dependent phosphatases"/>
    <property type="match status" value="1"/>
</dbReference>
<evidence type="ECO:0000256" key="3">
    <source>
        <dbReference type="ARBA" id="ARBA00001968"/>
    </source>
</evidence>
<protein>
    <submittedName>
        <fullName evidence="14">Bifunctional metallophosphatase/5'-nucleotidase</fullName>
    </submittedName>
</protein>
<dbReference type="Gene3D" id="3.90.780.10">
    <property type="entry name" value="5'-Nucleotidase, C-terminal domain"/>
    <property type="match status" value="1"/>
</dbReference>
<dbReference type="SUPFAM" id="SSF55816">
    <property type="entry name" value="5'-nucleotidase (syn. UDP-sugar hydrolase), C-terminal domain"/>
    <property type="match status" value="1"/>
</dbReference>
<name>A0ABS3N8U9_9BACI</name>
<dbReference type="EMBL" id="JAGDEL010000023">
    <property type="protein sequence ID" value="MBO1514466.1"/>
    <property type="molecule type" value="Genomic_DNA"/>
</dbReference>
<keyword evidence="9 11" id="KW-0378">Hydrolase</keyword>
<organism evidence="14 15">
    <name type="scientific">Metabacillus bambusae</name>
    <dbReference type="NCBI Taxonomy" id="2795218"/>
    <lineage>
        <taxon>Bacteria</taxon>
        <taxon>Bacillati</taxon>
        <taxon>Bacillota</taxon>
        <taxon>Bacilli</taxon>
        <taxon>Bacillales</taxon>
        <taxon>Bacillaceae</taxon>
        <taxon>Metabacillus</taxon>
    </lineage>
</organism>
<evidence type="ECO:0000256" key="5">
    <source>
        <dbReference type="ARBA" id="ARBA00006654"/>
    </source>
</evidence>
<evidence type="ECO:0000256" key="7">
    <source>
        <dbReference type="ARBA" id="ARBA00022729"/>
    </source>
</evidence>
<dbReference type="PANTHER" id="PTHR11575:SF6">
    <property type="entry name" value="2',3'-CYCLIC-NUCLEOTIDE 2'-PHOSPHODIESTERASE_3'-NUCLEOTIDASE"/>
    <property type="match status" value="1"/>
</dbReference>
<keyword evidence="7" id="KW-0732">Signal</keyword>
<dbReference type="RefSeq" id="WP_207981379.1">
    <property type="nucleotide sequence ID" value="NZ_JAGDEL010000023.1"/>
</dbReference>
<comment type="catalytic activity">
    <reaction evidence="1">
        <text>a ribonucleoside 3'-phosphate + H2O = a ribonucleoside + phosphate</text>
        <dbReference type="Rhea" id="RHEA:10144"/>
        <dbReference type="ChEBI" id="CHEBI:13197"/>
        <dbReference type="ChEBI" id="CHEBI:15377"/>
        <dbReference type="ChEBI" id="CHEBI:18254"/>
        <dbReference type="ChEBI" id="CHEBI:43474"/>
        <dbReference type="EC" id="3.1.3.6"/>
    </reaction>
</comment>
<dbReference type="PRINTS" id="PR01607">
    <property type="entry name" value="APYRASEFAMLY"/>
</dbReference>
<evidence type="ECO:0000256" key="2">
    <source>
        <dbReference type="ARBA" id="ARBA00001730"/>
    </source>
</evidence>
<dbReference type="InterPro" id="IPR006146">
    <property type="entry name" value="5'-Nucleotdase_CS"/>
</dbReference>
<comment type="cofactor">
    <cofactor evidence="3">
        <name>a divalent metal cation</name>
        <dbReference type="ChEBI" id="CHEBI:60240"/>
    </cofactor>
</comment>
<evidence type="ECO:0000256" key="10">
    <source>
        <dbReference type="ARBA" id="ARBA00023268"/>
    </source>
</evidence>
<dbReference type="Proteomes" id="UP000663981">
    <property type="component" value="Unassembled WGS sequence"/>
</dbReference>
<evidence type="ECO:0000259" key="13">
    <source>
        <dbReference type="Pfam" id="PF02872"/>
    </source>
</evidence>
<evidence type="ECO:0000256" key="1">
    <source>
        <dbReference type="ARBA" id="ARBA00000527"/>
    </source>
</evidence>
<sequence>METVKITILQTSDIHGNVFPLVYSSNKEKALGLGKISTIIKNERKKNKHLLLIDNGDLIQGTPLTFHHVKKNQLKKNPMITLLNELKYDAAVIGNHEFNYGMSVLEHAVSQSTFPWLSANILHKNTMDPVFGKPYIIKNVQGIKIAVLGVTTHYIPNWENPSHIADLTFKNAFESAKKWVNFIKKNENPDIMIVSYHGGFERDIYTGEGLEEITGENQGYQMCQQINGIDVLLTGHQHRTITATINNVVVVQPSFNGQAIGKVELLLDKSQGMKIVDKKVSVIKVEKTNTDEKLLALVNENEQKTQEWLDQPIGEVVGDMMIKDGFSLRLKEHPIIEFINKVQMDAAGVSISATALFYNDSPGIPNQITMRDIVANYIYPNTLKVIRISGKDIKDALERSAAYFLLKDGIIGVNPKFTKPKPQHYNYDMWEGIEYTFDITKPIETRVVKLEKDGKKIRMDETFDVVMNNYRAGGGGNYSMFKGKPVIKDIPIDMSELMAEYIMKRKKIHAEVNHNWNIIWS</sequence>
<evidence type="ECO:0000313" key="15">
    <source>
        <dbReference type="Proteomes" id="UP000663981"/>
    </source>
</evidence>
<evidence type="ECO:0000256" key="6">
    <source>
        <dbReference type="ARBA" id="ARBA00022723"/>
    </source>
</evidence>
<reference evidence="14 15" key="1">
    <citation type="submission" date="2021-03" db="EMBL/GenBank/DDBJ databases">
        <title>Whole genome sequence of Metabacillus bambusae BG109.</title>
        <authorList>
            <person name="Jeong J.W."/>
        </authorList>
    </citation>
    <scope>NUCLEOTIDE SEQUENCE [LARGE SCALE GENOMIC DNA]</scope>
    <source>
        <strain evidence="14 15">BG109</strain>
    </source>
</reference>
<feature type="domain" description="Calcineurin-like phosphoesterase" evidence="12">
    <location>
        <begin position="7"/>
        <end position="239"/>
    </location>
</feature>
<dbReference type="InterPro" id="IPR006179">
    <property type="entry name" value="5_nucleotidase/apyrase"/>
</dbReference>
<evidence type="ECO:0000256" key="8">
    <source>
        <dbReference type="ARBA" id="ARBA00022741"/>
    </source>
</evidence>
<accession>A0ABS3N8U9</accession>
<dbReference type="InterPro" id="IPR041827">
    <property type="entry name" value="CpdB_N"/>
</dbReference>
<dbReference type="Pfam" id="PF00149">
    <property type="entry name" value="Metallophos"/>
    <property type="match status" value="1"/>
</dbReference>
<dbReference type="CDD" id="cd07410">
    <property type="entry name" value="MPP_CpdB_N"/>
    <property type="match status" value="1"/>
</dbReference>
<proteinExistence type="inferred from homology"/>
<comment type="similarity">
    <text evidence="5 11">Belongs to the 5'-nucleotidase family.</text>
</comment>
<dbReference type="Pfam" id="PF02872">
    <property type="entry name" value="5_nucleotid_C"/>
    <property type="match status" value="1"/>
</dbReference>
<dbReference type="InterPro" id="IPR008334">
    <property type="entry name" value="5'-Nucleotdase_C"/>
</dbReference>
<evidence type="ECO:0000256" key="9">
    <source>
        <dbReference type="ARBA" id="ARBA00022801"/>
    </source>
</evidence>
<evidence type="ECO:0000256" key="4">
    <source>
        <dbReference type="ARBA" id="ARBA00004196"/>
    </source>
</evidence>
<dbReference type="InterPro" id="IPR004843">
    <property type="entry name" value="Calcineurin-like_PHP"/>
</dbReference>
<dbReference type="PANTHER" id="PTHR11575">
    <property type="entry name" value="5'-NUCLEOTIDASE-RELATED"/>
    <property type="match status" value="1"/>
</dbReference>
<evidence type="ECO:0000259" key="12">
    <source>
        <dbReference type="Pfam" id="PF00149"/>
    </source>
</evidence>
<dbReference type="Gene3D" id="3.60.21.10">
    <property type="match status" value="1"/>
</dbReference>
<dbReference type="PROSITE" id="PS00786">
    <property type="entry name" value="5_NUCLEOTIDASE_2"/>
    <property type="match status" value="1"/>
</dbReference>
<comment type="subcellular location">
    <subcellularLocation>
        <location evidence="4">Cell envelope</location>
    </subcellularLocation>
</comment>
<keyword evidence="8 11" id="KW-0547">Nucleotide-binding</keyword>
<evidence type="ECO:0000256" key="11">
    <source>
        <dbReference type="RuleBase" id="RU362119"/>
    </source>
</evidence>
<keyword evidence="10" id="KW-0511">Multifunctional enzyme</keyword>
<comment type="caution">
    <text evidence="14">The sequence shown here is derived from an EMBL/GenBank/DDBJ whole genome shotgun (WGS) entry which is preliminary data.</text>
</comment>
<keyword evidence="6" id="KW-0479">Metal-binding</keyword>
<dbReference type="InterPro" id="IPR029052">
    <property type="entry name" value="Metallo-depent_PP-like"/>
</dbReference>
<evidence type="ECO:0000313" key="14">
    <source>
        <dbReference type="EMBL" id="MBO1514466.1"/>
    </source>
</evidence>
<feature type="domain" description="5'-Nucleotidase C-terminal" evidence="13">
    <location>
        <begin position="324"/>
        <end position="482"/>
    </location>
</feature>
<dbReference type="InterPro" id="IPR036907">
    <property type="entry name" value="5'-Nucleotdase_C_sf"/>
</dbReference>
<gene>
    <name evidence="14" type="ORF">I7822_22830</name>
</gene>
<comment type="catalytic activity">
    <reaction evidence="2">
        <text>a nucleoside 2',3'-cyclic phosphate + H2O = a nucleoside 3'-phosphate + H(+)</text>
        <dbReference type="Rhea" id="RHEA:19621"/>
        <dbReference type="ChEBI" id="CHEBI:15377"/>
        <dbReference type="ChEBI" id="CHEBI:15378"/>
        <dbReference type="ChEBI" id="CHEBI:66949"/>
        <dbReference type="ChEBI" id="CHEBI:66954"/>
        <dbReference type="EC" id="3.1.4.16"/>
    </reaction>
</comment>
<keyword evidence="15" id="KW-1185">Reference proteome</keyword>